<feature type="compositionally biased region" description="Basic residues" evidence="1">
    <location>
        <begin position="130"/>
        <end position="139"/>
    </location>
</feature>
<keyword evidence="3" id="KW-1185">Reference proteome</keyword>
<feature type="region of interest" description="Disordered" evidence="1">
    <location>
        <begin position="96"/>
        <end position="146"/>
    </location>
</feature>
<dbReference type="EMBL" id="JAUSUZ010000002">
    <property type="protein sequence ID" value="MDQ0371627.1"/>
    <property type="molecule type" value="Genomic_DNA"/>
</dbReference>
<organism evidence="2 3">
    <name type="scientific">Catenuloplanes indicus</name>
    <dbReference type="NCBI Taxonomy" id="137267"/>
    <lineage>
        <taxon>Bacteria</taxon>
        <taxon>Bacillati</taxon>
        <taxon>Actinomycetota</taxon>
        <taxon>Actinomycetes</taxon>
        <taxon>Micromonosporales</taxon>
        <taxon>Micromonosporaceae</taxon>
        <taxon>Catenuloplanes</taxon>
    </lineage>
</organism>
<dbReference type="RefSeq" id="WP_307249380.1">
    <property type="nucleotide sequence ID" value="NZ_JAUSUZ010000002.1"/>
</dbReference>
<accession>A0AAE4B2G1</accession>
<evidence type="ECO:0000313" key="3">
    <source>
        <dbReference type="Proteomes" id="UP001240236"/>
    </source>
</evidence>
<proteinExistence type="predicted"/>
<sequence>MADDVFDLDAVYAAERATPFEFRWAGRTWELPHMEDADIEIVLEIQQKDEFSIDDILALFPRMLPEGQREAWQRVQKPSRALTRLFSQWLDHSGVSVGESSGSGDSSESTEPKSAQTSNASTESGSAKPSHPRAKKTAGRRANSST</sequence>
<reference evidence="2 3" key="1">
    <citation type="submission" date="2023-07" db="EMBL/GenBank/DDBJ databases">
        <title>Sequencing the genomes of 1000 actinobacteria strains.</title>
        <authorList>
            <person name="Klenk H.-P."/>
        </authorList>
    </citation>
    <scope>NUCLEOTIDE SEQUENCE [LARGE SCALE GENOMIC DNA]</scope>
    <source>
        <strain evidence="2 3">DSM 44709</strain>
    </source>
</reference>
<evidence type="ECO:0000256" key="1">
    <source>
        <dbReference type="SAM" id="MobiDB-lite"/>
    </source>
</evidence>
<dbReference type="AlphaFoldDB" id="A0AAE4B2G1"/>
<evidence type="ECO:0000313" key="2">
    <source>
        <dbReference type="EMBL" id="MDQ0371627.1"/>
    </source>
</evidence>
<gene>
    <name evidence="2" type="ORF">J2S42_008375</name>
</gene>
<protein>
    <submittedName>
        <fullName evidence="2">Uncharacterized protein</fullName>
    </submittedName>
</protein>
<name>A0AAE4B2G1_9ACTN</name>
<feature type="compositionally biased region" description="Polar residues" evidence="1">
    <location>
        <begin position="112"/>
        <end position="127"/>
    </location>
</feature>
<feature type="compositionally biased region" description="Low complexity" evidence="1">
    <location>
        <begin position="96"/>
        <end position="109"/>
    </location>
</feature>
<comment type="caution">
    <text evidence="2">The sequence shown here is derived from an EMBL/GenBank/DDBJ whole genome shotgun (WGS) entry which is preliminary data.</text>
</comment>
<dbReference type="Proteomes" id="UP001240236">
    <property type="component" value="Unassembled WGS sequence"/>
</dbReference>